<keyword evidence="1" id="KW-0472">Membrane</keyword>
<feature type="transmembrane region" description="Helical" evidence="1">
    <location>
        <begin position="13"/>
        <end position="34"/>
    </location>
</feature>
<feature type="transmembrane region" description="Helical" evidence="1">
    <location>
        <begin position="217"/>
        <end position="237"/>
    </location>
</feature>
<organism evidence="2 3">
    <name type="scientific">Zhongshania marina</name>
    <dbReference type="NCBI Taxonomy" id="2304603"/>
    <lineage>
        <taxon>Bacteria</taxon>
        <taxon>Pseudomonadati</taxon>
        <taxon>Pseudomonadota</taxon>
        <taxon>Gammaproteobacteria</taxon>
        <taxon>Cellvibrionales</taxon>
        <taxon>Spongiibacteraceae</taxon>
        <taxon>Zhongshania</taxon>
    </lineage>
</organism>
<accession>A0A2S4HBK7</accession>
<dbReference type="AlphaFoldDB" id="A0A2S4HBK7"/>
<dbReference type="PANTHER" id="PTHR35791:SF1">
    <property type="entry name" value="UPF0754 MEMBRANE PROTEIN YHEB"/>
    <property type="match status" value="1"/>
</dbReference>
<evidence type="ECO:0000313" key="2">
    <source>
        <dbReference type="EMBL" id="POP51364.1"/>
    </source>
</evidence>
<dbReference type="EMBL" id="PQGG01000040">
    <property type="protein sequence ID" value="POP51364.1"/>
    <property type="molecule type" value="Genomic_DNA"/>
</dbReference>
<feature type="transmembrane region" description="Helical" evidence="1">
    <location>
        <begin position="385"/>
        <end position="409"/>
    </location>
</feature>
<proteinExistence type="predicted"/>
<evidence type="ECO:0000313" key="3">
    <source>
        <dbReference type="Proteomes" id="UP000237222"/>
    </source>
</evidence>
<evidence type="ECO:0000256" key="1">
    <source>
        <dbReference type="SAM" id="Phobius"/>
    </source>
</evidence>
<feature type="transmembrane region" description="Helical" evidence="1">
    <location>
        <begin position="188"/>
        <end position="211"/>
    </location>
</feature>
<reference evidence="2" key="1">
    <citation type="submission" date="2018-01" db="EMBL/GenBank/DDBJ databases">
        <authorList>
            <person name="Yu X.-D."/>
        </authorList>
    </citation>
    <scope>NUCLEOTIDE SEQUENCE</scope>
    <source>
        <strain evidence="2">ZX-21</strain>
    </source>
</reference>
<gene>
    <name evidence="2" type="ORF">C0068_17135</name>
</gene>
<name>A0A2S4HBK7_9GAMM</name>
<sequence length="410" mass="46290">MLEAVWLEFSAHWVLYLSMPITSGVVGFITNVVAIKMMFSPLEFVGKPPILGWQGIIPSKAGKMASIAVDTIVPRLITEREVFDRLDPVRVAEEIEGPIINLVNHMVEEIMSEFEPGIWETLPRAAKDLIIHRIQADSPAAVAEVMKDLRNDIENVFDLKDMVVTTLVRDKALINRIFQETGSEEFKFIGVSGLYFGSLFGFFQMLGWMFYKADWQLPLFGLLVGYCTNVVALRMIFQPQSPMRLGPWKLHGIFHKRQKEVSRDYARLIADEIVTPSNIIEAVLKGPYSDRVFMMIARHVKRVIDDQSGIARPFVAWTVGTRQYVKIKEVAAERLVERLPDAVKSIDVYAKDAMDLANTLASQLEVLPPPDFEDMLRPAFKEDEWILILVGAALGCCVGIAQLILFTYLG</sequence>
<dbReference type="PANTHER" id="PTHR35791">
    <property type="entry name" value="UPF0754 MEMBRANE PROTEIN YHEB"/>
    <property type="match status" value="1"/>
</dbReference>
<dbReference type="Proteomes" id="UP000237222">
    <property type="component" value="Unassembled WGS sequence"/>
</dbReference>
<keyword evidence="1" id="KW-0812">Transmembrane</keyword>
<dbReference type="RefSeq" id="WP_103685699.1">
    <property type="nucleotide sequence ID" value="NZ_PQGG01000040.1"/>
</dbReference>
<dbReference type="OrthoDB" id="3631561at2"/>
<keyword evidence="1" id="KW-1133">Transmembrane helix</keyword>
<protein>
    <submittedName>
        <fullName evidence="2">DUF445 domain-containing protein</fullName>
    </submittedName>
</protein>
<comment type="caution">
    <text evidence="2">The sequence shown here is derived from an EMBL/GenBank/DDBJ whole genome shotgun (WGS) entry which is preliminary data.</text>
</comment>